<name>A0A2T6C1L8_9FLAO</name>
<comment type="caution">
    <text evidence="3">The sequence shown here is derived from an EMBL/GenBank/DDBJ whole genome shotgun (WGS) entry which is preliminary data.</text>
</comment>
<dbReference type="Pfam" id="PF13517">
    <property type="entry name" value="FG-GAP_3"/>
    <property type="match status" value="2"/>
</dbReference>
<evidence type="ECO:0000256" key="1">
    <source>
        <dbReference type="ARBA" id="ARBA00022729"/>
    </source>
</evidence>
<sequence length="1028" mass="114989">MKTAMNLSKKWNYFILCIVAFTTSNLLEAQTITSIMSSYNGYDMNTDGINEINQLTYLPFENIYERVNNNEKLVLVLVEDRILESITGSSLSEQELLKRLEQYKDDLKSEGYTTKFIKASIYNGVEHQDGRTLLAIRAFLKDIKQSKNLQGVVLVGAFPEAMIVRRWIWRRKNWDVTIDGTAYTGSNQRDFLRIVPEIVAHRADIVLADLDGNWEKIYEKGPVGLASIEALPVTGTNTNWPLSGMTFTSTKYNDQVKSFQDFFWIQDDNFIRLDSPRGVLKLKIRTTQRHPEISRSDRAKPNPIARPEIFVSRINARNIAVSTNKNYVDASNQGLLDANGKPRTLETNQNLNPKSFLIKDPITERKILINYFDRNHSYRVGGNPLNSHRTGAVKFGTGLINASNLNNYLKKASSSFSSSVTYDEASLVDYVKFLKTPATLRGMSSHSDPWGSIYDDSYNVNELENLVGGKPWLWKKEAISSGYRYTPSLVGLNGKADAYVHRTIYENNILSGTGGNLFIHNGCEVNSPGNASKRPYNHKDYGSSSGLQNAESILFFLNGVALASRAKVFYDKPEGFTEEIGKNKKNHFGIGWKAYFTKESNNASLASNVSGNKRTYTWSIIGDWTARVQYDNGLGILKLEGNNLKNHAVHANQAWFGGWNFDSKLNDIKGKGDFNGDGIDDILINSSWGIGVLSRIGNQWKSIVVKPKDSWFGGWRYGVNDKIEAIADFDNDGKDEILITSNWGIAILKLQGNSFRSIMVKPNGTRFGTWTYNKTTVRDNKIEGVGDFNGDGKVDILVSKPYGIGLLTLSGSTFQSIVVKPNDTWFGGWRYAVSNKIEAIADFNNDGKDEILITSNWGIGILKLQGNTFKSILVKPNGTRFGTWTYNTTTVRDNKIEGVGDFNGDGKADILVSKPYGIALLTLSRTTLRSIVVKPVGTRFGQWTYNTRYVRDNKVEKIGDFNGDGKADILMSKPYGIALLSLSGDTFTSLYIKQNNNKIGNWHLKATNSFPVIGNFDGQSGEEIIIYN</sequence>
<dbReference type="PANTHER" id="PTHR46580">
    <property type="entry name" value="SENSOR KINASE-RELATED"/>
    <property type="match status" value="1"/>
</dbReference>
<dbReference type="RefSeq" id="WP_108114350.1">
    <property type="nucleotide sequence ID" value="NZ_QBKT01000003.1"/>
</dbReference>
<dbReference type="PANTHER" id="PTHR46580:SF2">
    <property type="entry name" value="MAM DOMAIN-CONTAINING PROTEIN"/>
    <property type="match status" value="1"/>
</dbReference>
<accession>A0A2T6C1L8</accession>
<dbReference type="AlphaFoldDB" id="A0A2T6C1L8"/>
<dbReference type="InterPro" id="IPR013517">
    <property type="entry name" value="FG-GAP"/>
</dbReference>
<dbReference type="EMBL" id="QBKT01000003">
    <property type="protein sequence ID" value="PTX62137.1"/>
    <property type="molecule type" value="Genomic_DNA"/>
</dbReference>
<organism evidence="3 4">
    <name type="scientific">Kordia periserrulae</name>
    <dbReference type="NCBI Taxonomy" id="701523"/>
    <lineage>
        <taxon>Bacteria</taxon>
        <taxon>Pseudomonadati</taxon>
        <taxon>Bacteroidota</taxon>
        <taxon>Flavobacteriia</taxon>
        <taxon>Flavobacteriales</taxon>
        <taxon>Flavobacteriaceae</taxon>
        <taxon>Kordia</taxon>
    </lineage>
</organism>
<keyword evidence="4" id="KW-1185">Reference proteome</keyword>
<evidence type="ECO:0000313" key="3">
    <source>
        <dbReference type="EMBL" id="PTX62137.1"/>
    </source>
</evidence>
<dbReference type="InterPro" id="IPR028994">
    <property type="entry name" value="Integrin_alpha_N"/>
</dbReference>
<evidence type="ECO:0000256" key="2">
    <source>
        <dbReference type="SAM" id="SignalP"/>
    </source>
</evidence>
<keyword evidence="1 2" id="KW-0732">Signal</keyword>
<evidence type="ECO:0000313" key="4">
    <source>
        <dbReference type="Proteomes" id="UP000244090"/>
    </source>
</evidence>
<feature type="chain" id="PRO_5015400936" evidence="2">
    <location>
        <begin position="30"/>
        <end position="1028"/>
    </location>
</feature>
<gene>
    <name evidence="3" type="ORF">C8N46_103235</name>
</gene>
<protein>
    <submittedName>
        <fullName evidence="3">VCBS repeat protein</fullName>
    </submittedName>
</protein>
<feature type="signal peptide" evidence="2">
    <location>
        <begin position="1"/>
        <end position="29"/>
    </location>
</feature>
<dbReference type="Gene3D" id="2.130.10.130">
    <property type="entry name" value="Integrin alpha, N-terminal"/>
    <property type="match status" value="2"/>
</dbReference>
<reference evidence="3 4" key="1">
    <citation type="submission" date="2018-04" db="EMBL/GenBank/DDBJ databases">
        <title>Genomic Encyclopedia of Archaeal and Bacterial Type Strains, Phase II (KMG-II): from individual species to whole genera.</title>
        <authorList>
            <person name="Goeker M."/>
        </authorList>
    </citation>
    <scope>NUCLEOTIDE SEQUENCE [LARGE SCALE GENOMIC DNA]</scope>
    <source>
        <strain evidence="3 4">DSM 25731</strain>
    </source>
</reference>
<dbReference type="OrthoDB" id="6225685at2"/>
<dbReference type="Proteomes" id="UP000244090">
    <property type="component" value="Unassembled WGS sequence"/>
</dbReference>
<dbReference type="SUPFAM" id="SSF69318">
    <property type="entry name" value="Integrin alpha N-terminal domain"/>
    <property type="match status" value="1"/>
</dbReference>
<proteinExistence type="predicted"/>